<dbReference type="PANTHER" id="PTHR11487">
    <property type="entry name" value="THIOESTERASE"/>
    <property type="match status" value="1"/>
</dbReference>
<dbReference type="SUPFAM" id="SSF53474">
    <property type="entry name" value="alpha/beta-Hydrolases"/>
    <property type="match status" value="1"/>
</dbReference>
<proteinExistence type="inferred from homology"/>
<dbReference type="InterPro" id="IPR029058">
    <property type="entry name" value="AB_hydrolase_fold"/>
</dbReference>
<comment type="similarity">
    <text evidence="1">Belongs to the thioesterase family.</text>
</comment>
<name>A0A1A9B851_9ACTN</name>
<gene>
    <name evidence="3" type="ORF">GA0070622_2715</name>
</gene>
<dbReference type="InterPro" id="IPR001031">
    <property type="entry name" value="Thioesterase"/>
</dbReference>
<feature type="domain" description="Thioesterase" evidence="2">
    <location>
        <begin position="34"/>
        <end position="256"/>
    </location>
</feature>
<dbReference type="RefSeq" id="WP_218060577.1">
    <property type="nucleotide sequence ID" value="NZ_FLRH01000003.1"/>
</dbReference>
<evidence type="ECO:0000313" key="4">
    <source>
        <dbReference type="Proteomes" id="UP000199558"/>
    </source>
</evidence>
<dbReference type="InterPro" id="IPR012223">
    <property type="entry name" value="TEII"/>
</dbReference>
<sequence length="259" mass="28715">MPHVDKAQLTPQSQDGDRRWFKRFGRHTRPSGTRLFCFHHAGGSAAMYRHWPRLLPDTVEPIAVQLPGRADRFCEPAYDRMGPLVDGLVAAMEPMLDRPFACYGASMGSRVAWALTHSLRARGLPMPRLLYVANDPGPSLDGGTWPWEGREDGLEGYLNEMGGTPAEVLADPSLLEILLPTLRADLAVLSTHQLQPAAPLDIRIRAFAGAEDTSAPPERMAAWRKETSRRFDLDVLPGGHFFDAQAERRVLETIGRDLG</sequence>
<dbReference type="GO" id="GO:0008610">
    <property type="term" value="P:lipid biosynthetic process"/>
    <property type="evidence" value="ECO:0007669"/>
    <property type="project" value="TreeGrafter"/>
</dbReference>
<keyword evidence="4" id="KW-1185">Reference proteome</keyword>
<dbReference type="Pfam" id="PF00975">
    <property type="entry name" value="Thioesterase"/>
    <property type="match status" value="1"/>
</dbReference>
<dbReference type="Gene3D" id="3.40.50.1820">
    <property type="entry name" value="alpha/beta hydrolase"/>
    <property type="match status" value="1"/>
</dbReference>
<evidence type="ECO:0000313" key="3">
    <source>
        <dbReference type="EMBL" id="SBT65710.1"/>
    </source>
</evidence>
<dbReference type="PANTHER" id="PTHR11487:SF0">
    <property type="entry name" value="S-ACYL FATTY ACID SYNTHASE THIOESTERASE, MEDIUM CHAIN"/>
    <property type="match status" value="1"/>
</dbReference>
<dbReference type="EMBL" id="FLRH01000003">
    <property type="protein sequence ID" value="SBT65710.1"/>
    <property type="molecule type" value="Genomic_DNA"/>
</dbReference>
<dbReference type="AlphaFoldDB" id="A0A1A9B851"/>
<evidence type="ECO:0000256" key="1">
    <source>
        <dbReference type="ARBA" id="ARBA00007169"/>
    </source>
</evidence>
<dbReference type="STRING" id="946078.GA0070622_2715"/>
<accession>A0A1A9B851</accession>
<protein>
    <submittedName>
        <fullName evidence="3">Surfactin synthase thioesterase subunit</fullName>
    </submittedName>
</protein>
<organism evidence="3 4">
    <name type="scientific">Micromonospora sediminicola</name>
    <dbReference type="NCBI Taxonomy" id="946078"/>
    <lineage>
        <taxon>Bacteria</taxon>
        <taxon>Bacillati</taxon>
        <taxon>Actinomycetota</taxon>
        <taxon>Actinomycetes</taxon>
        <taxon>Micromonosporales</taxon>
        <taxon>Micromonosporaceae</taxon>
        <taxon>Micromonospora</taxon>
    </lineage>
</organism>
<evidence type="ECO:0000259" key="2">
    <source>
        <dbReference type="Pfam" id="PF00975"/>
    </source>
</evidence>
<reference evidence="4" key="1">
    <citation type="submission" date="2016-06" db="EMBL/GenBank/DDBJ databases">
        <authorList>
            <person name="Varghese N."/>
            <person name="Submissions Spin"/>
        </authorList>
    </citation>
    <scope>NUCLEOTIDE SEQUENCE [LARGE SCALE GENOMIC DNA]</scope>
    <source>
        <strain evidence="4">DSM 45794</strain>
    </source>
</reference>
<dbReference type="Proteomes" id="UP000199558">
    <property type="component" value="Unassembled WGS sequence"/>
</dbReference>